<protein>
    <recommendedName>
        <fullName evidence="3">Non-specific lipid-transfer protein</fullName>
    </recommendedName>
</protein>
<dbReference type="Pfam" id="PF00234">
    <property type="entry name" value="Tryp_alpha_amyl"/>
    <property type="match status" value="1"/>
</dbReference>
<organism evidence="5 6">
    <name type="scientific">Vigna mungo</name>
    <name type="common">Black gram</name>
    <name type="synonym">Phaseolus mungo</name>
    <dbReference type="NCBI Taxonomy" id="3915"/>
    <lineage>
        <taxon>Eukaryota</taxon>
        <taxon>Viridiplantae</taxon>
        <taxon>Streptophyta</taxon>
        <taxon>Embryophyta</taxon>
        <taxon>Tracheophyta</taxon>
        <taxon>Spermatophyta</taxon>
        <taxon>Magnoliopsida</taxon>
        <taxon>eudicotyledons</taxon>
        <taxon>Gunneridae</taxon>
        <taxon>Pentapetalae</taxon>
        <taxon>rosids</taxon>
        <taxon>fabids</taxon>
        <taxon>Fabales</taxon>
        <taxon>Fabaceae</taxon>
        <taxon>Papilionoideae</taxon>
        <taxon>50 kb inversion clade</taxon>
        <taxon>NPAAA clade</taxon>
        <taxon>indigoferoid/millettioid clade</taxon>
        <taxon>Phaseoleae</taxon>
        <taxon>Vigna</taxon>
    </lineage>
</organism>
<keyword evidence="6" id="KW-1185">Reference proteome</keyword>
<gene>
    <name evidence="5" type="ORF">V8G54_020096</name>
</gene>
<evidence type="ECO:0000256" key="2">
    <source>
        <dbReference type="ARBA" id="ARBA00023157"/>
    </source>
</evidence>
<reference evidence="5 6" key="1">
    <citation type="journal article" date="2023" name="Life. Sci Alliance">
        <title>Evolutionary insights into 3D genome organization and epigenetic landscape of Vigna mungo.</title>
        <authorList>
            <person name="Junaid A."/>
            <person name="Singh B."/>
            <person name="Bhatia S."/>
        </authorList>
    </citation>
    <scope>NUCLEOTIDE SEQUENCE [LARGE SCALE GENOMIC DNA]</scope>
    <source>
        <strain evidence="5">Urdbean</strain>
    </source>
</reference>
<comment type="function">
    <text evidence="3">Plant non-specific lipid-transfer proteins transfer phospholipids as well as galactolipids across membranes. May play a role in wax or cutin deposition in the cell walls of expanding epidermal cells and certain secretory tissues.</text>
</comment>
<comment type="similarity">
    <text evidence="1 3">Belongs to the plant LTP family.</text>
</comment>
<dbReference type="SUPFAM" id="SSF47699">
    <property type="entry name" value="Bifunctional inhibitor/lipid-transfer protein/seed storage 2S albumin"/>
    <property type="match status" value="1"/>
</dbReference>
<accession>A0AAQ3NB42</accession>
<name>A0AAQ3NB42_VIGMU</name>
<proteinExistence type="inferred from homology"/>
<dbReference type="AlphaFoldDB" id="A0AAQ3NB42"/>
<dbReference type="GO" id="GO:0006869">
    <property type="term" value="P:lipid transport"/>
    <property type="evidence" value="ECO:0007669"/>
    <property type="project" value="InterPro"/>
</dbReference>
<dbReference type="InterPro" id="IPR000528">
    <property type="entry name" value="Plant_nsLTP"/>
</dbReference>
<evidence type="ECO:0000313" key="5">
    <source>
        <dbReference type="EMBL" id="WVZ06750.1"/>
    </source>
</evidence>
<evidence type="ECO:0000259" key="4">
    <source>
        <dbReference type="SMART" id="SM00499"/>
    </source>
</evidence>
<feature type="domain" description="Bifunctional inhibitor/plant lipid transfer protein/seed storage helical" evidence="4">
    <location>
        <begin position="61"/>
        <end position="147"/>
    </location>
</feature>
<dbReference type="PRINTS" id="PR00382">
    <property type="entry name" value="LIPIDTRNSFER"/>
</dbReference>
<keyword evidence="3" id="KW-0446">Lipid-binding</keyword>
<sequence>MESGPELNLGQAEKGDMDITINLNNIIPSTATFSSIMASPLLSQVTCVVVIIPLAEADIPCGSLQLTVAPCIAYLTGPAGRPIPAACCNGVKRINDQAKSTPDRRSVCTCLKNSVLRVPGINVPRLSALASNCGVHLPYKITPSINCHT</sequence>
<evidence type="ECO:0000313" key="6">
    <source>
        <dbReference type="Proteomes" id="UP001374535"/>
    </source>
</evidence>
<dbReference type="EMBL" id="CP144695">
    <property type="protein sequence ID" value="WVZ06750.1"/>
    <property type="molecule type" value="Genomic_DNA"/>
</dbReference>
<dbReference type="InterPro" id="IPR016140">
    <property type="entry name" value="Bifunc_inhib/LTP/seed_store"/>
</dbReference>
<dbReference type="CDD" id="cd01960">
    <property type="entry name" value="nsLTP1"/>
    <property type="match status" value="1"/>
</dbReference>
<dbReference type="GO" id="GO:0008289">
    <property type="term" value="F:lipid binding"/>
    <property type="evidence" value="ECO:0007669"/>
    <property type="project" value="UniProtKB-KW"/>
</dbReference>
<dbReference type="PANTHER" id="PTHR33076">
    <property type="entry name" value="NON-SPECIFIC LIPID-TRANSFER PROTEIN 2-RELATED"/>
    <property type="match status" value="1"/>
</dbReference>
<evidence type="ECO:0000256" key="3">
    <source>
        <dbReference type="RuleBase" id="RU000628"/>
    </source>
</evidence>
<evidence type="ECO:0000256" key="1">
    <source>
        <dbReference type="ARBA" id="ARBA00009748"/>
    </source>
</evidence>
<dbReference type="Proteomes" id="UP001374535">
    <property type="component" value="Chromosome 6"/>
</dbReference>
<dbReference type="SMART" id="SM00499">
    <property type="entry name" value="AAI"/>
    <property type="match status" value="1"/>
</dbReference>
<keyword evidence="3" id="KW-0813">Transport</keyword>
<keyword evidence="2" id="KW-1015">Disulfide bond</keyword>
<dbReference type="InterPro" id="IPR036312">
    <property type="entry name" value="Bifun_inhib/LTP/seed_sf"/>
</dbReference>
<dbReference type="Gene3D" id="1.10.110.10">
    <property type="entry name" value="Plant lipid-transfer and hydrophobic proteins"/>
    <property type="match status" value="1"/>
</dbReference>